<name>A0ABV8KFK4_9ACTN</name>
<comment type="caution">
    <text evidence="1">The sequence shown here is derived from an EMBL/GenBank/DDBJ whole genome shotgun (WGS) entry which is preliminary data.</text>
</comment>
<keyword evidence="2" id="KW-1185">Reference proteome</keyword>
<protein>
    <submittedName>
        <fullName evidence="1">Uncharacterized protein</fullName>
    </submittedName>
</protein>
<reference evidence="2" key="1">
    <citation type="journal article" date="2019" name="Int. J. Syst. Evol. Microbiol.">
        <title>The Global Catalogue of Microorganisms (GCM) 10K type strain sequencing project: providing services to taxonomists for standard genome sequencing and annotation.</title>
        <authorList>
            <consortium name="The Broad Institute Genomics Platform"/>
            <consortium name="The Broad Institute Genome Sequencing Center for Infectious Disease"/>
            <person name="Wu L."/>
            <person name="Ma J."/>
        </authorList>
    </citation>
    <scope>NUCLEOTIDE SEQUENCE [LARGE SCALE GENOMIC DNA]</scope>
    <source>
        <strain evidence="2">2902at01</strain>
    </source>
</reference>
<evidence type="ECO:0000313" key="2">
    <source>
        <dbReference type="Proteomes" id="UP001595868"/>
    </source>
</evidence>
<sequence length="80" mass="8579">MRDDLAAAVHAFHEAQDAISDAESALAAAKGSLPEARQRLHQAIVAAASAGMRQREIVEVTGYNRESVRRILRAGGIEPE</sequence>
<dbReference type="EMBL" id="JBHSBN010000001">
    <property type="protein sequence ID" value="MFC4104774.1"/>
    <property type="molecule type" value="Genomic_DNA"/>
</dbReference>
<proteinExistence type="predicted"/>
<organism evidence="1 2">
    <name type="scientific">Micromonospora zhanjiangensis</name>
    <dbReference type="NCBI Taxonomy" id="1522057"/>
    <lineage>
        <taxon>Bacteria</taxon>
        <taxon>Bacillati</taxon>
        <taxon>Actinomycetota</taxon>
        <taxon>Actinomycetes</taxon>
        <taxon>Micromonosporales</taxon>
        <taxon>Micromonosporaceae</taxon>
        <taxon>Micromonospora</taxon>
    </lineage>
</organism>
<dbReference type="RefSeq" id="WP_377541702.1">
    <property type="nucleotide sequence ID" value="NZ_JBHSBN010000001.1"/>
</dbReference>
<dbReference type="Proteomes" id="UP001595868">
    <property type="component" value="Unassembled WGS sequence"/>
</dbReference>
<accession>A0ABV8KFK4</accession>
<gene>
    <name evidence="1" type="ORF">ACFOX0_02310</name>
</gene>
<evidence type="ECO:0000313" key="1">
    <source>
        <dbReference type="EMBL" id="MFC4104774.1"/>
    </source>
</evidence>